<evidence type="ECO:0000259" key="4">
    <source>
        <dbReference type="SMART" id="SM00978"/>
    </source>
</evidence>
<dbReference type="Gene3D" id="3.10.450.240">
    <property type="match status" value="1"/>
</dbReference>
<dbReference type="PANTHER" id="PTHR41542:SF1">
    <property type="entry name" value="BLL5807 PROTEIN"/>
    <property type="match status" value="1"/>
</dbReference>
<comment type="caution">
    <text evidence="5">The sequence shown here is derived from an EMBL/GenBank/DDBJ whole genome shotgun (WGS) entry which is preliminary data.</text>
</comment>
<reference evidence="5" key="1">
    <citation type="journal article" date="2021" name="PeerJ">
        <title>Extensive microbial diversity within the chicken gut microbiome revealed by metagenomics and culture.</title>
        <authorList>
            <person name="Gilroy R."/>
            <person name="Ravi A."/>
            <person name="Getino M."/>
            <person name="Pursley I."/>
            <person name="Horton D.L."/>
            <person name="Alikhan N.F."/>
            <person name="Baker D."/>
            <person name="Gharbi K."/>
            <person name="Hall N."/>
            <person name="Watson M."/>
            <person name="Adriaenssens E.M."/>
            <person name="Foster-Nyarko E."/>
            <person name="Jarju S."/>
            <person name="Secka A."/>
            <person name="Antonio M."/>
            <person name="Oren A."/>
            <person name="Chaudhuri R.R."/>
            <person name="La Ragione R."/>
            <person name="Hildebrand F."/>
            <person name="Pallen M.J."/>
        </authorList>
    </citation>
    <scope>NUCLEOTIDE SEQUENCE</scope>
    <source>
        <strain evidence="5">5032</strain>
    </source>
</reference>
<feature type="signal peptide" evidence="3">
    <location>
        <begin position="1"/>
        <end position="27"/>
    </location>
</feature>
<feature type="region of interest" description="Disordered" evidence="1">
    <location>
        <begin position="178"/>
        <end position="197"/>
    </location>
</feature>
<reference evidence="5" key="2">
    <citation type="submission" date="2021-04" db="EMBL/GenBank/DDBJ databases">
        <authorList>
            <person name="Gilroy R."/>
        </authorList>
    </citation>
    <scope>NUCLEOTIDE SEQUENCE</scope>
    <source>
        <strain evidence="5">5032</strain>
    </source>
</reference>
<sequence>MSLKTLVAAFFLTFAACSLVMPDYADAARMGGGRSFGSKPAMRSPTTPPAAMQRQAQPNAAQRQNAAQATAQPNRGFLGGMGGILGGLLAGTLIGSLLSGAGFSGGGLLDILLIGVVIFIVLKLLARRRATASAPAQAAAAGAHGGMMQPPMPSPEHLSRYADNSAGNASDAMQDAWGALRDGGTPQPQAPSMPAGFDADEFLRGAKMAYTRLQAAWDRRDLDDIAQFATPAVQDAIREQLAQEPESSHTEIMLVNAQLLEVSEDGAEERAQVYFDVLLREDPAQSTPTNAREIWHFVRDRQTGGMWKLDGIQQISG</sequence>
<evidence type="ECO:0000256" key="1">
    <source>
        <dbReference type="SAM" id="MobiDB-lite"/>
    </source>
</evidence>
<dbReference type="PANTHER" id="PTHR41542">
    <property type="entry name" value="BLL5807 PROTEIN"/>
    <property type="match status" value="1"/>
</dbReference>
<dbReference type="Proteomes" id="UP000823821">
    <property type="component" value="Unassembled WGS sequence"/>
</dbReference>
<gene>
    <name evidence="5" type="ORF">H9784_00225</name>
</gene>
<dbReference type="SUPFAM" id="SSF54427">
    <property type="entry name" value="NTF2-like"/>
    <property type="match status" value="1"/>
</dbReference>
<dbReference type="EMBL" id="DWZD01000004">
    <property type="protein sequence ID" value="HJA77990.1"/>
    <property type="molecule type" value="Genomic_DNA"/>
</dbReference>
<accession>A0A9D2HJD2</accession>
<dbReference type="InterPro" id="IPR007379">
    <property type="entry name" value="Tim44-like_dom"/>
</dbReference>
<keyword evidence="2" id="KW-0472">Membrane</keyword>
<dbReference type="PROSITE" id="PS51257">
    <property type="entry name" value="PROKAR_LIPOPROTEIN"/>
    <property type="match status" value="1"/>
</dbReference>
<dbReference type="SMART" id="SM00978">
    <property type="entry name" value="Tim44"/>
    <property type="match status" value="1"/>
</dbReference>
<feature type="domain" description="Tim44-like" evidence="4">
    <location>
        <begin position="185"/>
        <end position="314"/>
    </location>
</feature>
<keyword evidence="5" id="KW-0689">Ribosomal protein</keyword>
<keyword evidence="2" id="KW-0812">Transmembrane</keyword>
<evidence type="ECO:0000313" key="6">
    <source>
        <dbReference type="Proteomes" id="UP000823821"/>
    </source>
</evidence>
<keyword evidence="2" id="KW-1133">Transmembrane helix</keyword>
<keyword evidence="3" id="KW-0732">Signal</keyword>
<dbReference type="InterPro" id="IPR032710">
    <property type="entry name" value="NTF2-like_dom_sf"/>
</dbReference>
<evidence type="ECO:0000256" key="2">
    <source>
        <dbReference type="SAM" id="Phobius"/>
    </source>
</evidence>
<keyword evidence="5" id="KW-0687">Ribonucleoprotein</keyword>
<organism evidence="5 6">
    <name type="scientific">Candidatus Desulfovibrio intestinavium</name>
    <dbReference type="NCBI Taxonomy" id="2838534"/>
    <lineage>
        <taxon>Bacteria</taxon>
        <taxon>Pseudomonadati</taxon>
        <taxon>Thermodesulfobacteriota</taxon>
        <taxon>Desulfovibrionia</taxon>
        <taxon>Desulfovibrionales</taxon>
        <taxon>Desulfovibrionaceae</taxon>
        <taxon>Desulfovibrio</taxon>
    </lineage>
</organism>
<dbReference type="GO" id="GO:0005840">
    <property type="term" value="C:ribosome"/>
    <property type="evidence" value="ECO:0007669"/>
    <property type="project" value="UniProtKB-KW"/>
</dbReference>
<dbReference type="Pfam" id="PF04280">
    <property type="entry name" value="Tim44"/>
    <property type="match status" value="1"/>
</dbReference>
<evidence type="ECO:0000313" key="5">
    <source>
        <dbReference type="EMBL" id="HJA77990.1"/>
    </source>
</evidence>
<proteinExistence type="predicted"/>
<feature type="chain" id="PRO_5039133311" evidence="3">
    <location>
        <begin position="28"/>
        <end position="317"/>
    </location>
</feature>
<feature type="transmembrane region" description="Helical" evidence="2">
    <location>
        <begin position="107"/>
        <end position="126"/>
    </location>
</feature>
<feature type="region of interest" description="Disordered" evidence="1">
    <location>
        <begin position="141"/>
        <end position="170"/>
    </location>
</feature>
<dbReference type="AlphaFoldDB" id="A0A9D2HJD2"/>
<evidence type="ECO:0000256" key="3">
    <source>
        <dbReference type="SAM" id="SignalP"/>
    </source>
</evidence>
<protein>
    <submittedName>
        <fullName evidence="5">39S ribosomal protein L45</fullName>
    </submittedName>
</protein>
<name>A0A9D2HJD2_9BACT</name>
<feature type="transmembrane region" description="Helical" evidence="2">
    <location>
        <begin position="77"/>
        <end position="100"/>
    </location>
</feature>